<evidence type="ECO:0000313" key="1">
    <source>
        <dbReference type="EMBL" id="KAI5060634.1"/>
    </source>
</evidence>
<evidence type="ECO:0000313" key="2">
    <source>
        <dbReference type="Proteomes" id="UP000886520"/>
    </source>
</evidence>
<keyword evidence="2" id="KW-1185">Reference proteome</keyword>
<dbReference type="AlphaFoldDB" id="A0A9D4U2Y2"/>
<name>A0A9D4U2Y2_ADICA</name>
<gene>
    <name evidence="1" type="ORF">GOP47_0025054</name>
</gene>
<organism evidence="1 2">
    <name type="scientific">Adiantum capillus-veneris</name>
    <name type="common">Maidenhair fern</name>
    <dbReference type="NCBI Taxonomy" id="13818"/>
    <lineage>
        <taxon>Eukaryota</taxon>
        <taxon>Viridiplantae</taxon>
        <taxon>Streptophyta</taxon>
        <taxon>Embryophyta</taxon>
        <taxon>Tracheophyta</taxon>
        <taxon>Polypodiopsida</taxon>
        <taxon>Polypodiidae</taxon>
        <taxon>Polypodiales</taxon>
        <taxon>Pteridineae</taxon>
        <taxon>Pteridaceae</taxon>
        <taxon>Vittarioideae</taxon>
        <taxon>Adiantum</taxon>
    </lineage>
</organism>
<sequence length="108" mass="12479">MFNFYNSAAKADWDSEFAHVFSSMFPLAFKHTDTFETKEVYLKTSVPLSTSYIDTRRKILHNLKDGLARRFSSLSSSFHPVSEACSTSHYCMSKEGSRFSSRFWLLVK</sequence>
<dbReference type="Proteomes" id="UP000886520">
    <property type="component" value="Chromosome 24"/>
</dbReference>
<proteinExistence type="predicted"/>
<accession>A0A9D4U2Y2</accession>
<comment type="caution">
    <text evidence="1">The sequence shown here is derived from an EMBL/GenBank/DDBJ whole genome shotgun (WGS) entry which is preliminary data.</text>
</comment>
<reference evidence="1" key="1">
    <citation type="submission" date="2021-01" db="EMBL/GenBank/DDBJ databases">
        <title>Adiantum capillus-veneris genome.</title>
        <authorList>
            <person name="Fang Y."/>
            <person name="Liao Q."/>
        </authorList>
    </citation>
    <scope>NUCLEOTIDE SEQUENCE</scope>
    <source>
        <strain evidence="1">H3</strain>
        <tissue evidence="1">Leaf</tissue>
    </source>
</reference>
<dbReference type="EMBL" id="JABFUD020000024">
    <property type="protein sequence ID" value="KAI5060634.1"/>
    <property type="molecule type" value="Genomic_DNA"/>
</dbReference>
<protein>
    <submittedName>
        <fullName evidence="1">Uncharacterized protein</fullName>
    </submittedName>
</protein>